<reference evidence="1 2" key="1">
    <citation type="journal article" date="2013" name="Genome Announc.">
        <title>Genome Sequence of Rhizobium lupini HPC(L) Isolated from Saline Desert Soil, Kutch (Gujarat).</title>
        <authorList>
            <person name="Agarwal L."/>
            <person name="Purohit H.J."/>
        </authorList>
    </citation>
    <scope>NUCLEOTIDE SEQUENCE [LARGE SCALE GENOMIC DNA]</scope>
    <source>
        <strain evidence="2">HPC(L)</strain>
    </source>
</reference>
<name>A0ABP2RV78_RHILU</name>
<organism evidence="1 2">
    <name type="scientific">Bradyrhizobium lupini HPC(L)</name>
    <dbReference type="NCBI Taxonomy" id="1229491"/>
    <lineage>
        <taxon>Bacteria</taxon>
        <taxon>Pseudomonadati</taxon>
        <taxon>Pseudomonadota</taxon>
        <taxon>Alphaproteobacteria</taxon>
        <taxon>Hyphomicrobiales</taxon>
        <taxon>Nitrobacteraceae</taxon>
        <taxon>Bradyrhizobium</taxon>
    </lineage>
</organism>
<proteinExistence type="predicted"/>
<dbReference type="RefSeq" id="WP_006697675.1">
    <property type="nucleotide sequence ID" value="NZ_AMQQ01000007.1"/>
</dbReference>
<evidence type="ECO:0000313" key="2">
    <source>
        <dbReference type="Proteomes" id="UP000017668"/>
    </source>
</evidence>
<sequence>MQTSRQQKSAIPLDYSVSDMTIAAEFIMTSMRAAVNGHPVTSADVVRPLKWARSKIDEVLAQAEATPVTVVPLANREA</sequence>
<keyword evidence="2" id="KW-1185">Reference proteome</keyword>
<protein>
    <submittedName>
        <fullName evidence="1">Uncharacterized protein</fullName>
    </submittedName>
</protein>
<dbReference type="EMBL" id="AMQQ01000007">
    <property type="protein sequence ID" value="EKJ96906.1"/>
    <property type="molecule type" value="Genomic_DNA"/>
</dbReference>
<gene>
    <name evidence="1" type="ORF">C241_04498</name>
</gene>
<accession>A0ABP2RV78</accession>
<dbReference type="Proteomes" id="UP000017668">
    <property type="component" value="Unassembled WGS sequence"/>
</dbReference>
<comment type="caution">
    <text evidence="1">The sequence shown here is derived from an EMBL/GenBank/DDBJ whole genome shotgun (WGS) entry which is preliminary data.</text>
</comment>
<evidence type="ECO:0000313" key="1">
    <source>
        <dbReference type="EMBL" id="EKJ96906.1"/>
    </source>
</evidence>